<dbReference type="InterPro" id="IPR019810">
    <property type="entry name" value="Citrate_synthase_AS"/>
</dbReference>
<sequence length="146" mass="17030">MSMLSEVKSIDEVDEYIDNKIKNKEKVMGFGHRVYKDGDPRAKYLKEMSRKITSETGQSQLFDISVKIADKMKKEKGLIANVDFFSATVYHSMNIEHDLFTPIFAVSRTSGWIAHILEQYRDNRIMRPRASYIGETNRTYEPIENR</sequence>
<dbReference type="Gene3D" id="1.10.230.10">
    <property type="entry name" value="Cytochrome P450-Terp, domain 2"/>
    <property type="match status" value="1"/>
</dbReference>
<dbReference type="Gene3D" id="1.10.580.10">
    <property type="entry name" value="Citrate Synthase, domain 1"/>
    <property type="match status" value="1"/>
</dbReference>
<evidence type="ECO:0000313" key="9">
    <source>
        <dbReference type="Proteomes" id="UP000255277"/>
    </source>
</evidence>
<evidence type="ECO:0000256" key="3">
    <source>
        <dbReference type="ARBA" id="ARBA00012972"/>
    </source>
</evidence>
<dbReference type="GO" id="GO:0005975">
    <property type="term" value="P:carbohydrate metabolic process"/>
    <property type="evidence" value="ECO:0007669"/>
    <property type="project" value="TreeGrafter"/>
</dbReference>
<dbReference type="EMBL" id="UHDK01000001">
    <property type="protein sequence ID" value="SUM33517.1"/>
    <property type="molecule type" value="Genomic_DNA"/>
</dbReference>
<evidence type="ECO:0000256" key="5">
    <source>
        <dbReference type="ARBA" id="ARBA00022679"/>
    </source>
</evidence>
<comment type="similarity">
    <text evidence="2 7">Belongs to the citrate synthase family.</text>
</comment>
<accession>A0A380FH38</accession>
<dbReference type="InterPro" id="IPR016143">
    <property type="entry name" value="Citrate_synth-like_sm_a-sub"/>
</dbReference>
<dbReference type="Pfam" id="PF00285">
    <property type="entry name" value="Citrate_synt"/>
    <property type="match status" value="1"/>
</dbReference>
<dbReference type="Proteomes" id="UP000255277">
    <property type="component" value="Unassembled WGS sequence"/>
</dbReference>
<dbReference type="GO" id="GO:0005829">
    <property type="term" value="C:cytosol"/>
    <property type="evidence" value="ECO:0007669"/>
    <property type="project" value="TreeGrafter"/>
</dbReference>
<evidence type="ECO:0000256" key="4">
    <source>
        <dbReference type="ARBA" id="ARBA00022532"/>
    </source>
</evidence>
<evidence type="ECO:0000256" key="7">
    <source>
        <dbReference type="RuleBase" id="RU003406"/>
    </source>
</evidence>
<dbReference type="PANTHER" id="PTHR11739:SF4">
    <property type="entry name" value="CITRATE SYNTHASE, PEROXISOMAL"/>
    <property type="match status" value="1"/>
</dbReference>
<dbReference type="InterPro" id="IPR016142">
    <property type="entry name" value="Citrate_synth-like_lrg_a-sub"/>
</dbReference>
<keyword evidence="8" id="KW-0012">Acyltransferase</keyword>
<name>A0A380FH38_STAGA</name>
<dbReference type="InterPro" id="IPR002020">
    <property type="entry name" value="Citrate_synthase"/>
</dbReference>
<evidence type="ECO:0000313" key="8">
    <source>
        <dbReference type="EMBL" id="SUM33517.1"/>
    </source>
</evidence>
<dbReference type="UniPathway" id="UPA00223"/>
<dbReference type="GO" id="GO:0006099">
    <property type="term" value="P:tricarboxylic acid cycle"/>
    <property type="evidence" value="ECO:0007669"/>
    <property type="project" value="UniProtKB-UniPathway"/>
</dbReference>
<dbReference type="InterPro" id="IPR036969">
    <property type="entry name" value="Citrate_synthase_sf"/>
</dbReference>
<keyword evidence="5 7" id="KW-0808">Transferase</keyword>
<evidence type="ECO:0000256" key="6">
    <source>
        <dbReference type="ARBA" id="ARBA00049288"/>
    </source>
</evidence>
<evidence type="ECO:0000256" key="1">
    <source>
        <dbReference type="ARBA" id="ARBA00004751"/>
    </source>
</evidence>
<proteinExistence type="inferred from homology"/>
<comment type="catalytic activity">
    <reaction evidence="6">
        <text>oxaloacetate + acetyl-CoA + H2O = citrate + CoA + H(+)</text>
        <dbReference type="Rhea" id="RHEA:16845"/>
        <dbReference type="ChEBI" id="CHEBI:15377"/>
        <dbReference type="ChEBI" id="CHEBI:15378"/>
        <dbReference type="ChEBI" id="CHEBI:16452"/>
        <dbReference type="ChEBI" id="CHEBI:16947"/>
        <dbReference type="ChEBI" id="CHEBI:57287"/>
        <dbReference type="ChEBI" id="CHEBI:57288"/>
        <dbReference type="EC" id="2.3.3.16"/>
    </reaction>
</comment>
<dbReference type="FunFam" id="1.10.230.10:FF:000003">
    <property type="entry name" value="Citrate synthase"/>
    <property type="match status" value="1"/>
</dbReference>
<dbReference type="EC" id="2.3.3.16" evidence="3"/>
<dbReference type="AlphaFoldDB" id="A0A380FH38"/>
<organism evidence="8 9">
    <name type="scientific">Staphylococcus gallinarum</name>
    <dbReference type="NCBI Taxonomy" id="1293"/>
    <lineage>
        <taxon>Bacteria</taxon>
        <taxon>Bacillati</taxon>
        <taxon>Bacillota</taxon>
        <taxon>Bacilli</taxon>
        <taxon>Bacillales</taxon>
        <taxon>Staphylococcaceae</taxon>
        <taxon>Staphylococcus</taxon>
    </lineage>
</organism>
<dbReference type="PRINTS" id="PR00143">
    <property type="entry name" value="CITRTSNTHASE"/>
</dbReference>
<dbReference type="GO" id="GO:0036440">
    <property type="term" value="F:citrate synthase activity"/>
    <property type="evidence" value="ECO:0007669"/>
    <property type="project" value="UniProtKB-EC"/>
</dbReference>
<gene>
    <name evidence="8" type="primary">citZ_1</name>
    <name evidence="8" type="ORF">NCTC12195_02982</name>
</gene>
<dbReference type="SUPFAM" id="SSF48256">
    <property type="entry name" value="Citrate synthase"/>
    <property type="match status" value="1"/>
</dbReference>
<dbReference type="PANTHER" id="PTHR11739">
    <property type="entry name" value="CITRATE SYNTHASE"/>
    <property type="match status" value="1"/>
</dbReference>
<keyword evidence="4" id="KW-0816">Tricarboxylic acid cycle</keyword>
<comment type="pathway">
    <text evidence="1">Carbohydrate metabolism; tricarboxylic acid cycle; isocitrate from oxaloacetate: step 1/2.</text>
</comment>
<protein>
    <recommendedName>
        <fullName evidence="3">citrate synthase (unknown stereospecificity)</fullName>
        <ecNumber evidence="3">2.3.3.16</ecNumber>
    </recommendedName>
</protein>
<reference evidence="8 9" key="1">
    <citation type="submission" date="2018-06" db="EMBL/GenBank/DDBJ databases">
        <authorList>
            <consortium name="Pathogen Informatics"/>
            <person name="Doyle S."/>
        </authorList>
    </citation>
    <scope>NUCLEOTIDE SEQUENCE [LARGE SCALE GENOMIC DNA]</scope>
    <source>
        <strain evidence="8 9">NCTC12195</strain>
    </source>
</reference>
<evidence type="ECO:0000256" key="2">
    <source>
        <dbReference type="ARBA" id="ARBA00010566"/>
    </source>
</evidence>
<dbReference type="PROSITE" id="PS00480">
    <property type="entry name" value="CITRATE_SYNTHASE"/>
    <property type="match status" value="1"/>
</dbReference>